<evidence type="ECO:0000256" key="7">
    <source>
        <dbReference type="ARBA" id="ARBA00022840"/>
    </source>
</evidence>
<evidence type="ECO:0000256" key="3">
    <source>
        <dbReference type="ARBA" id="ARBA00022475"/>
    </source>
</evidence>
<protein>
    <submittedName>
        <fullName evidence="14">Peptidase domain-containing ABC transporter</fullName>
    </submittedName>
</protein>
<dbReference type="GO" id="GO:0005524">
    <property type="term" value="F:ATP binding"/>
    <property type="evidence" value="ECO:0007669"/>
    <property type="project" value="UniProtKB-KW"/>
</dbReference>
<dbReference type="InterPro" id="IPR005074">
    <property type="entry name" value="Peptidase_C39"/>
</dbReference>
<dbReference type="SUPFAM" id="SSF52540">
    <property type="entry name" value="P-loop containing nucleoside triphosphate hydrolases"/>
    <property type="match status" value="1"/>
</dbReference>
<dbReference type="GO" id="GO:0015421">
    <property type="term" value="F:ABC-type oligopeptide transporter activity"/>
    <property type="evidence" value="ECO:0007669"/>
    <property type="project" value="TreeGrafter"/>
</dbReference>
<name>A0A9D1GEW4_9BACT</name>
<evidence type="ECO:0000256" key="1">
    <source>
        <dbReference type="ARBA" id="ARBA00004651"/>
    </source>
</evidence>
<keyword evidence="3" id="KW-1003">Cell membrane</keyword>
<feature type="transmembrane region" description="Helical" evidence="10">
    <location>
        <begin position="321"/>
        <end position="341"/>
    </location>
</feature>
<evidence type="ECO:0000259" key="13">
    <source>
        <dbReference type="PROSITE" id="PS50990"/>
    </source>
</evidence>
<evidence type="ECO:0000259" key="12">
    <source>
        <dbReference type="PROSITE" id="PS50929"/>
    </source>
</evidence>
<evidence type="ECO:0000256" key="8">
    <source>
        <dbReference type="ARBA" id="ARBA00022989"/>
    </source>
</evidence>
<evidence type="ECO:0000256" key="9">
    <source>
        <dbReference type="ARBA" id="ARBA00023136"/>
    </source>
</evidence>
<evidence type="ECO:0000313" key="15">
    <source>
        <dbReference type="Proteomes" id="UP000886722"/>
    </source>
</evidence>
<reference evidence="14" key="2">
    <citation type="journal article" date="2021" name="PeerJ">
        <title>Extensive microbial diversity within the chicken gut microbiome revealed by metagenomics and culture.</title>
        <authorList>
            <person name="Gilroy R."/>
            <person name="Ravi A."/>
            <person name="Getino M."/>
            <person name="Pursley I."/>
            <person name="Horton D.L."/>
            <person name="Alikhan N.F."/>
            <person name="Baker D."/>
            <person name="Gharbi K."/>
            <person name="Hall N."/>
            <person name="Watson M."/>
            <person name="Adriaenssens E.M."/>
            <person name="Foster-Nyarko E."/>
            <person name="Jarju S."/>
            <person name="Secka A."/>
            <person name="Antonio M."/>
            <person name="Oren A."/>
            <person name="Chaudhuri R.R."/>
            <person name="La Ragione R."/>
            <person name="Hildebrand F."/>
            <person name="Pallen M.J."/>
        </authorList>
    </citation>
    <scope>NUCLEOTIDE SEQUENCE</scope>
    <source>
        <strain evidence="14">21143</strain>
    </source>
</reference>
<dbReference type="GO" id="GO:0008233">
    <property type="term" value="F:peptidase activity"/>
    <property type="evidence" value="ECO:0007669"/>
    <property type="project" value="InterPro"/>
</dbReference>
<dbReference type="Pfam" id="PF00005">
    <property type="entry name" value="ABC_tran"/>
    <property type="match status" value="1"/>
</dbReference>
<dbReference type="EMBL" id="DVKT01000057">
    <property type="protein sequence ID" value="HIT39857.1"/>
    <property type="molecule type" value="Genomic_DNA"/>
</dbReference>
<feature type="domain" description="ABC transporter" evidence="11">
    <location>
        <begin position="497"/>
        <end position="731"/>
    </location>
</feature>
<dbReference type="PANTHER" id="PTHR43394">
    <property type="entry name" value="ATP-DEPENDENT PERMEASE MDL1, MITOCHONDRIAL"/>
    <property type="match status" value="1"/>
</dbReference>
<evidence type="ECO:0000256" key="10">
    <source>
        <dbReference type="SAM" id="Phobius"/>
    </source>
</evidence>
<dbReference type="GO" id="GO:0016887">
    <property type="term" value="F:ATP hydrolysis activity"/>
    <property type="evidence" value="ECO:0007669"/>
    <property type="project" value="InterPro"/>
</dbReference>
<dbReference type="GO" id="GO:0005886">
    <property type="term" value="C:plasma membrane"/>
    <property type="evidence" value="ECO:0007669"/>
    <property type="project" value="UniProtKB-SubCell"/>
</dbReference>
<keyword evidence="6" id="KW-0378">Hydrolase</keyword>
<keyword evidence="7" id="KW-0067">ATP-binding</keyword>
<dbReference type="PANTHER" id="PTHR43394:SF1">
    <property type="entry name" value="ATP-BINDING CASSETTE SUB-FAMILY B MEMBER 10, MITOCHONDRIAL"/>
    <property type="match status" value="1"/>
</dbReference>
<evidence type="ECO:0000313" key="14">
    <source>
        <dbReference type="EMBL" id="HIT39857.1"/>
    </source>
</evidence>
<keyword evidence="2" id="KW-0813">Transport</keyword>
<keyword evidence="5" id="KW-0547">Nucleotide-binding</keyword>
<evidence type="ECO:0000259" key="11">
    <source>
        <dbReference type="PROSITE" id="PS50893"/>
    </source>
</evidence>
<dbReference type="PROSITE" id="PS50929">
    <property type="entry name" value="ABC_TM1F"/>
    <property type="match status" value="1"/>
</dbReference>
<dbReference type="InterPro" id="IPR003593">
    <property type="entry name" value="AAA+_ATPase"/>
</dbReference>
<proteinExistence type="predicted"/>
<feature type="transmembrane region" description="Helical" evidence="10">
    <location>
        <begin position="418"/>
        <end position="444"/>
    </location>
</feature>
<dbReference type="InterPro" id="IPR027417">
    <property type="entry name" value="P-loop_NTPase"/>
</dbReference>
<dbReference type="InterPro" id="IPR011527">
    <property type="entry name" value="ABC1_TM_dom"/>
</dbReference>
<evidence type="ECO:0000256" key="5">
    <source>
        <dbReference type="ARBA" id="ARBA00022741"/>
    </source>
</evidence>
<dbReference type="Pfam" id="PF03412">
    <property type="entry name" value="Peptidase_C39"/>
    <property type="match status" value="1"/>
</dbReference>
<dbReference type="Gene3D" id="1.20.1560.10">
    <property type="entry name" value="ABC transporter type 1, transmembrane domain"/>
    <property type="match status" value="1"/>
</dbReference>
<keyword evidence="8 10" id="KW-1133">Transmembrane helix</keyword>
<organism evidence="14 15">
    <name type="scientific">Candidatus Caccoplasma intestinavium</name>
    <dbReference type="NCBI Taxonomy" id="2840716"/>
    <lineage>
        <taxon>Bacteria</taxon>
        <taxon>Pseudomonadati</taxon>
        <taxon>Bacteroidota</taxon>
        <taxon>Bacteroidia</taxon>
        <taxon>Bacteroidales</taxon>
        <taxon>Bacteroidaceae</taxon>
        <taxon>Bacteroidaceae incertae sedis</taxon>
        <taxon>Candidatus Caccoplasma</taxon>
    </lineage>
</organism>
<dbReference type="Gene3D" id="3.90.70.10">
    <property type="entry name" value="Cysteine proteinases"/>
    <property type="match status" value="1"/>
</dbReference>
<feature type="transmembrane region" description="Helical" evidence="10">
    <location>
        <begin position="181"/>
        <end position="203"/>
    </location>
</feature>
<keyword evidence="9 10" id="KW-0472">Membrane</keyword>
<dbReference type="InterPro" id="IPR039421">
    <property type="entry name" value="Type_1_exporter"/>
</dbReference>
<evidence type="ECO:0000256" key="4">
    <source>
        <dbReference type="ARBA" id="ARBA00022692"/>
    </source>
</evidence>
<feature type="domain" description="Peptidase C39" evidence="13">
    <location>
        <begin position="12"/>
        <end position="132"/>
    </location>
</feature>
<sequence>MIFKKVFPHTIQLEKRDCGPACLQLLCKYYGKFVDINHLRQITGTRKEGITGYDFIKAAEQLDLKCLAFNVSYGRFRNEVPLPCVVHWRGHHFVIVYKITKKYIFVSDPAIGLIKYSYKEFAKGWLDHIPGPYKGKRGVCFVAEPTACFQKDEKENKAIKNNYISALEFIWNYIKPYRKSIWQILIVLCILTLINALFPIITQSVIDIGIPAQDFSFITLMLVSSITLGLSLAIGEWIKQAINVHFSARTKVSMVSDYLVRLFKLPLSFFESRIMGDLLQRTYDFDRIESMIMGAGFNALLGVMSLLVFGSILFIYDSTLFWIYLAASMLYVIWVLFFWSIRKKMDIRYFSYLASNHSHWIELLSKISDIKNYNYGQYKRWQWEKVQVGLYKTRIKLMHVDQIQNMGSTLMMTVKDALLIYVAALAVIEGEMTIGMLIAVQYILGQLKMPMDNIVNFIVSSQLCYISYMRVTDIHKIPIENIHRNENDKVLDFHQPLVLRNVFFKYSVNDDYVLQNISLTIPQGQTVAIVGESGSGKSTLIKLLSQLYQPINGEICLGNMKLSSFSIATWREHCGVITQESALLKDSISNNIVFGREYDRDKLLRAVSVANIRREIEKMSKGYDTMIGENGRGVSEGQKQRILFARAIYSEPDFLFLDELTSTLDSRNESSIISSIRDRFKSQTIVIAAHRLATVVDADLIVVLKQGKIVEVGTHRQLIEKGKEYPSLFQNQLTEAA</sequence>
<evidence type="ECO:0000256" key="2">
    <source>
        <dbReference type="ARBA" id="ARBA00022448"/>
    </source>
</evidence>
<dbReference type="InterPro" id="IPR036640">
    <property type="entry name" value="ABC1_TM_sf"/>
</dbReference>
<gene>
    <name evidence="14" type="ORF">IAD06_07465</name>
</gene>
<dbReference type="PROSITE" id="PS50990">
    <property type="entry name" value="PEPTIDASE_C39"/>
    <property type="match status" value="1"/>
</dbReference>
<dbReference type="SMART" id="SM00382">
    <property type="entry name" value="AAA"/>
    <property type="match status" value="1"/>
</dbReference>
<dbReference type="FunFam" id="3.40.50.300:FF:000299">
    <property type="entry name" value="ABC transporter ATP-binding protein/permease"/>
    <property type="match status" value="1"/>
</dbReference>
<feature type="transmembrane region" description="Helical" evidence="10">
    <location>
        <begin position="215"/>
        <end position="235"/>
    </location>
</feature>
<comment type="subcellular location">
    <subcellularLocation>
        <location evidence="1">Cell membrane</location>
        <topology evidence="1">Multi-pass membrane protein</topology>
    </subcellularLocation>
</comment>
<dbReference type="CDD" id="cd18571">
    <property type="entry name" value="ABC_6TM_peptidase_like"/>
    <property type="match status" value="1"/>
</dbReference>
<dbReference type="SUPFAM" id="SSF90123">
    <property type="entry name" value="ABC transporter transmembrane region"/>
    <property type="match status" value="1"/>
</dbReference>
<keyword evidence="4 10" id="KW-0812">Transmembrane</keyword>
<dbReference type="PROSITE" id="PS50893">
    <property type="entry name" value="ABC_TRANSPORTER_2"/>
    <property type="match status" value="1"/>
</dbReference>
<dbReference type="AlphaFoldDB" id="A0A9D1GEW4"/>
<evidence type="ECO:0000256" key="6">
    <source>
        <dbReference type="ARBA" id="ARBA00022801"/>
    </source>
</evidence>
<dbReference type="InterPro" id="IPR003439">
    <property type="entry name" value="ABC_transporter-like_ATP-bd"/>
</dbReference>
<dbReference type="GO" id="GO:0006508">
    <property type="term" value="P:proteolysis"/>
    <property type="evidence" value="ECO:0007669"/>
    <property type="project" value="InterPro"/>
</dbReference>
<dbReference type="CDD" id="cd02418">
    <property type="entry name" value="Peptidase_C39B"/>
    <property type="match status" value="1"/>
</dbReference>
<comment type="caution">
    <text evidence="14">The sequence shown here is derived from an EMBL/GenBank/DDBJ whole genome shotgun (WGS) entry which is preliminary data.</text>
</comment>
<reference evidence="14" key="1">
    <citation type="submission" date="2020-10" db="EMBL/GenBank/DDBJ databases">
        <authorList>
            <person name="Gilroy R."/>
        </authorList>
    </citation>
    <scope>NUCLEOTIDE SEQUENCE</scope>
    <source>
        <strain evidence="14">21143</strain>
    </source>
</reference>
<accession>A0A9D1GEW4</accession>
<dbReference type="Pfam" id="PF00664">
    <property type="entry name" value="ABC_membrane"/>
    <property type="match status" value="1"/>
</dbReference>
<feature type="transmembrane region" description="Helical" evidence="10">
    <location>
        <begin position="291"/>
        <end position="315"/>
    </location>
</feature>
<dbReference type="Proteomes" id="UP000886722">
    <property type="component" value="Unassembled WGS sequence"/>
</dbReference>
<feature type="domain" description="ABC transmembrane type-1" evidence="12">
    <location>
        <begin position="182"/>
        <end position="463"/>
    </location>
</feature>
<dbReference type="Gene3D" id="3.40.50.300">
    <property type="entry name" value="P-loop containing nucleotide triphosphate hydrolases"/>
    <property type="match status" value="1"/>
</dbReference>